<dbReference type="InterPro" id="IPR029190">
    <property type="entry name" value="Rrp14/SURF6_C"/>
</dbReference>
<feature type="compositionally biased region" description="Basic residues" evidence="4">
    <location>
        <begin position="80"/>
        <end position="91"/>
    </location>
</feature>
<dbReference type="GO" id="GO:0042273">
    <property type="term" value="P:ribosomal large subunit biogenesis"/>
    <property type="evidence" value="ECO:0007669"/>
    <property type="project" value="TreeGrafter"/>
</dbReference>
<dbReference type="InterPro" id="IPR029188">
    <property type="entry name" value="Rrp14_N"/>
</dbReference>
<dbReference type="GO" id="GO:0003677">
    <property type="term" value="F:DNA binding"/>
    <property type="evidence" value="ECO:0007669"/>
    <property type="project" value="TreeGrafter"/>
</dbReference>
<evidence type="ECO:0000256" key="3">
    <source>
        <dbReference type="ARBA" id="ARBA00023242"/>
    </source>
</evidence>
<dbReference type="GO" id="GO:0005730">
    <property type="term" value="C:nucleolus"/>
    <property type="evidence" value="ECO:0007669"/>
    <property type="project" value="TreeGrafter"/>
</dbReference>
<feature type="region of interest" description="Disordered" evidence="4">
    <location>
        <begin position="29"/>
        <end position="63"/>
    </location>
</feature>
<proteinExistence type="inferred from homology"/>
<dbReference type="Proteomes" id="UP000245119">
    <property type="component" value="Linkage Group LG11"/>
</dbReference>
<feature type="domain" description="Ribosomal RNA-processing protein 14/surfeit locus protein 6 C-terminal" evidence="5">
    <location>
        <begin position="126"/>
        <end position="317"/>
    </location>
</feature>
<feature type="region of interest" description="Disordered" evidence="4">
    <location>
        <begin position="80"/>
        <end position="101"/>
    </location>
</feature>
<feature type="compositionally biased region" description="Polar residues" evidence="4">
    <location>
        <begin position="155"/>
        <end position="177"/>
    </location>
</feature>
<keyword evidence="8" id="KW-1185">Reference proteome</keyword>
<keyword evidence="3" id="KW-0539">Nucleus</keyword>
<organism evidence="7 8">
    <name type="scientific">Pomacea canaliculata</name>
    <name type="common">Golden apple snail</name>
    <dbReference type="NCBI Taxonomy" id="400727"/>
    <lineage>
        <taxon>Eukaryota</taxon>
        <taxon>Metazoa</taxon>
        <taxon>Spiralia</taxon>
        <taxon>Lophotrochozoa</taxon>
        <taxon>Mollusca</taxon>
        <taxon>Gastropoda</taxon>
        <taxon>Caenogastropoda</taxon>
        <taxon>Architaenioglossa</taxon>
        <taxon>Ampullarioidea</taxon>
        <taxon>Ampullariidae</taxon>
        <taxon>Pomacea</taxon>
    </lineage>
</organism>
<evidence type="ECO:0000259" key="5">
    <source>
        <dbReference type="Pfam" id="PF04935"/>
    </source>
</evidence>
<protein>
    <recommendedName>
        <fullName evidence="9">Ribosomal RNA-processing protein 14/surfeit locus protein 6 C-terminal domain-containing protein</fullName>
    </recommendedName>
</protein>
<comment type="subcellular location">
    <subcellularLocation>
        <location evidence="1">Nucleus</location>
    </subcellularLocation>
</comment>
<dbReference type="InterPro" id="IPR007019">
    <property type="entry name" value="SURF6"/>
</dbReference>
<feature type="compositionally biased region" description="Basic residues" evidence="4">
    <location>
        <begin position="313"/>
        <end position="329"/>
    </location>
</feature>
<dbReference type="AlphaFoldDB" id="A0A2T7NM66"/>
<feature type="compositionally biased region" description="Basic residues" evidence="4">
    <location>
        <begin position="133"/>
        <end position="152"/>
    </location>
</feature>
<dbReference type="Pfam" id="PF15459">
    <property type="entry name" value="RRP14"/>
    <property type="match status" value="1"/>
</dbReference>
<dbReference type="PANTHER" id="PTHR14369">
    <property type="entry name" value="SURFEIT LOCUS PROTEIN 6"/>
    <property type="match status" value="1"/>
</dbReference>
<feature type="domain" description="Ribosomal RNA-processing protein 14 N-terminal" evidence="6">
    <location>
        <begin position="4"/>
        <end position="54"/>
    </location>
</feature>
<gene>
    <name evidence="7" type="ORF">C0Q70_18067</name>
</gene>
<feature type="compositionally biased region" description="Basic residues" evidence="4">
    <location>
        <begin position="269"/>
        <end position="294"/>
    </location>
</feature>
<feature type="compositionally biased region" description="Basic and acidic residues" evidence="4">
    <location>
        <begin position="54"/>
        <end position="63"/>
    </location>
</feature>
<evidence type="ECO:0000256" key="4">
    <source>
        <dbReference type="SAM" id="MobiDB-lite"/>
    </source>
</evidence>
<accession>A0A2T7NM66</accession>
<evidence type="ECO:0000313" key="7">
    <source>
        <dbReference type="EMBL" id="PVD22259.1"/>
    </source>
</evidence>
<reference evidence="7 8" key="1">
    <citation type="submission" date="2018-04" db="EMBL/GenBank/DDBJ databases">
        <title>The genome of golden apple snail Pomacea canaliculata provides insight into stress tolerance and invasive adaptation.</title>
        <authorList>
            <person name="Liu C."/>
            <person name="Liu B."/>
            <person name="Ren Y."/>
            <person name="Zhang Y."/>
            <person name="Wang H."/>
            <person name="Li S."/>
            <person name="Jiang F."/>
            <person name="Yin L."/>
            <person name="Zhang G."/>
            <person name="Qian W."/>
            <person name="Fan W."/>
        </authorList>
    </citation>
    <scope>NUCLEOTIDE SEQUENCE [LARGE SCALE GENOMIC DNA]</scope>
    <source>
        <strain evidence="7">SZHN2017</strain>
        <tissue evidence="7">Muscle</tissue>
    </source>
</reference>
<comment type="caution">
    <text evidence="7">The sequence shown here is derived from an EMBL/GenBank/DDBJ whole genome shotgun (WGS) entry which is preliminary data.</text>
</comment>
<dbReference type="GO" id="GO:0003723">
    <property type="term" value="F:RNA binding"/>
    <property type="evidence" value="ECO:0007669"/>
    <property type="project" value="TreeGrafter"/>
</dbReference>
<feature type="region of interest" description="Disordered" evidence="4">
    <location>
        <begin position="269"/>
        <end position="329"/>
    </location>
</feature>
<feature type="region of interest" description="Disordered" evidence="4">
    <location>
        <begin position="117"/>
        <end position="181"/>
    </location>
</feature>
<dbReference type="EMBL" id="PZQS01000011">
    <property type="protein sequence ID" value="PVD22259.1"/>
    <property type="molecule type" value="Genomic_DNA"/>
</dbReference>
<feature type="compositionally biased region" description="Basic and acidic residues" evidence="4">
    <location>
        <begin position="295"/>
        <end position="312"/>
    </location>
</feature>
<dbReference type="Pfam" id="PF04935">
    <property type="entry name" value="SURF6"/>
    <property type="match status" value="1"/>
</dbReference>
<sequence>MTVDQDNIFFKRLLDLVPPQVYFNEDEKIQIRNKGQNDDKDGHPSKKKKTKKHKCDDPVKKESVTKLQATLNAIEDKIKAKKESKKKKKKEKQPNFQTNIQELQEKLKARIEELQAKRAGTLTEAEKQEEKSLRRKQKKLTVKAKKQKKAKAKSSDASGTPVVVSTSSASQKGSRGISSEKEGKMLFSKFEIPKSSHEKDTHKSKLVGKDYKRLLMKLEQRDAKIAKVKEKDPAAATKLEEKYVWQDVLSKARGEKVKDDPGLLKKALKRKEKIKSIHKKKWGDRQKTVNKQKKTQQEKRTRNIEARKDAKKEKKRKKLIKKGRLLPGL</sequence>
<feature type="compositionally biased region" description="Basic and acidic residues" evidence="4">
    <location>
        <begin position="29"/>
        <end position="44"/>
    </location>
</feature>
<dbReference type="GO" id="GO:0042274">
    <property type="term" value="P:ribosomal small subunit biogenesis"/>
    <property type="evidence" value="ECO:0007669"/>
    <property type="project" value="TreeGrafter"/>
</dbReference>
<evidence type="ECO:0000313" key="8">
    <source>
        <dbReference type="Proteomes" id="UP000245119"/>
    </source>
</evidence>
<evidence type="ECO:0000256" key="1">
    <source>
        <dbReference type="ARBA" id="ARBA00004123"/>
    </source>
</evidence>
<comment type="similarity">
    <text evidence="2">Belongs to the SURF6 family.</text>
</comment>
<dbReference type="OrthoDB" id="444809at2759"/>
<dbReference type="PANTHER" id="PTHR14369:SF0">
    <property type="entry name" value="SURFEIT LOCUS PROTEIN 6"/>
    <property type="match status" value="1"/>
</dbReference>
<dbReference type="OMA" id="QKKRTDN"/>
<dbReference type="STRING" id="400727.A0A2T7NM66"/>
<evidence type="ECO:0008006" key="9">
    <source>
        <dbReference type="Google" id="ProtNLM"/>
    </source>
</evidence>
<evidence type="ECO:0000256" key="2">
    <source>
        <dbReference type="ARBA" id="ARBA00005904"/>
    </source>
</evidence>
<name>A0A2T7NM66_POMCA</name>
<evidence type="ECO:0000259" key="6">
    <source>
        <dbReference type="Pfam" id="PF15459"/>
    </source>
</evidence>